<dbReference type="Proteomes" id="UP000189701">
    <property type="component" value="Unplaced"/>
</dbReference>
<dbReference type="GO" id="GO:0042162">
    <property type="term" value="F:telomeric DNA binding"/>
    <property type="evidence" value="ECO:0007669"/>
    <property type="project" value="TreeGrafter"/>
</dbReference>
<sequence length="1350" mass="149813">MEEATVKTLTIAELLRLSRPLTGASSLFSNPSHKIPPPQFSNQPHTSSLPTLSPPKILKSLNYPTVLTGTLFLPHAENSPLKCNCFRFSDGSTTVCCDILRFNHSLINKKVQILAWNFIPMKCNGGFLEIIRWAFPDSSSENSSDTFNVLSGCCVNQNVSIKAKYYVLGVVESVSPVSVVPCRDGSRAGPENLRGFLVNVLVCGCKLCNPKDLRLDMKNLNDEMSGHCYNKHEIVYFCGSASSWHPVFTRLIRRIVSLSGLKRRLVFVGKKVSQLMYVAADNSLMHIHELPQQCIPVKEIDARGEGELVTYTGTVTGVYTRGMIVELDNELLLLLTDPQLSVPHSVRVGAMVSVKNVHFINPSYSWTKTLILGSCVKTSISVECFSLLETGCYTVACCQSLLAKFIDSLVFVARLWVLLVVISFRRKFSGILSEKEILGSTSKKGFAQLYATSYLPASAFQIRQHGLFMEFVKHDRCACSRETCSAPLKLVAPIANLINYCEAMWRKLICHQGRGFDFMGTQKEYNSISCGGRPFALSIKRAIHSEDIGVSLLGILKVSPSSGRMLLVDATGSVDVIIPDLPSSWNFNSMYEVRNFLSIMEDIPMKLDHVDLLQNEPFTCRSIFENAPFVREMNMPLHLYYNMRDVIPVNHHFTICVDSQVDFGKVGRGKFHLLQLMHKFPILQKQFQGSQNASSTSSAFAEALILPWDLLIADKNRDTHIDKPLIDQLKEPMKFFNGMENRKLIACKRHKPDQLSSEALTSALNDTENEPSCSSSLSAKARSSVADRHHNSCCSDKFPCLVTGNCANYPSLGMLQHTGTEADVGSCCKPQVRKALLEFKSEAFSVYEVLKIGGQYLIKHQKEGMLCTDGIGDKILVNSGTNIWSVSFASVNALQSLDVSCLFKQRDSFLSNHSVLPEDYHRFQIPNCLPNNGSNEISSDVNLYIPSDVTNLFDVNLELLEDCSLGPLVPFGEMTNIYSSDHNLPEGNLTSIHGQIKAVHCSDGKSCAEHLRCESINRDCSSLFLEGTISICVHVLMDRKMVKIFGAAKKLAYPAGFGRDVTASFHRVLALGAQDNFMMIPTSFIVINPSSVINDHNEDAYTCQSAALNLDGDSPLCARTASLISDTANCLETQPMEFNCRVVAIYVLVLEYNRKGKYLHTRTEPRPNSYGVGIPLAGFIFDDGSSSCCCWASWEIAAVLLGLHDNEVSGESYAKTHKRSKKTRRKQACSSLTIAHLRRIMKRHGRVTVRNQASIFDSSCQDLVFSAKPDKAISSSDQDFFQSLILKACCSTLLTVVGSLMSSDAVRWLETHLTELDMAMLPMQNIWVSEVHHMDSLAQAKKILQVLVES</sequence>
<dbReference type="GO" id="GO:0010833">
    <property type="term" value="P:telomere maintenance via telomere lengthening"/>
    <property type="evidence" value="ECO:0007669"/>
    <property type="project" value="TreeGrafter"/>
</dbReference>
<dbReference type="STRING" id="4096.A0A1U7X1Q6"/>
<keyword evidence="5" id="KW-0158">Chromosome</keyword>
<dbReference type="RefSeq" id="XP_009783596.1">
    <property type="nucleotide sequence ID" value="XM_009785294.1"/>
</dbReference>
<keyword evidence="8" id="KW-0539">Nucleus</keyword>
<evidence type="ECO:0000256" key="6">
    <source>
        <dbReference type="ARBA" id="ARBA00022895"/>
    </source>
</evidence>
<evidence type="ECO:0000256" key="8">
    <source>
        <dbReference type="ARBA" id="ARBA00023242"/>
    </source>
</evidence>
<evidence type="ECO:0000256" key="2">
    <source>
        <dbReference type="ARBA" id="ARBA00004574"/>
    </source>
</evidence>
<dbReference type="OrthoDB" id="2314520at2759"/>
<comment type="similarity">
    <text evidence="3">Belongs to the CTC1 family.</text>
</comment>
<proteinExistence type="inferred from homology"/>
<dbReference type="PANTHER" id="PTHR14865">
    <property type="entry name" value="CST COMPLEX SUBUNIT CTC1"/>
    <property type="match status" value="1"/>
</dbReference>
<organism evidence="9 10">
    <name type="scientific">Nicotiana sylvestris</name>
    <name type="common">Wood tobacco</name>
    <name type="synonym">South American tobacco</name>
    <dbReference type="NCBI Taxonomy" id="4096"/>
    <lineage>
        <taxon>Eukaryota</taxon>
        <taxon>Viridiplantae</taxon>
        <taxon>Streptophyta</taxon>
        <taxon>Embryophyta</taxon>
        <taxon>Tracheophyta</taxon>
        <taxon>Spermatophyta</taxon>
        <taxon>Magnoliopsida</taxon>
        <taxon>eudicotyledons</taxon>
        <taxon>Gunneridae</taxon>
        <taxon>Pentapetalae</taxon>
        <taxon>asterids</taxon>
        <taxon>lamiids</taxon>
        <taxon>Solanales</taxon>
        <taxon>Solanaceae</taxon>
        <taxon>Nicotianoideae</taxon>
        <taxon>Nicotianeae</taxon>
        <taxon>Nicotiana</taxon>
    </lineage>
</organism>
<dbReference type="InterPro" id="IPR028262">
    <property type="entry name" value="CTC1_plant"/>
</dbReference>
<name>A0A1U7X1Q6_NICSY</name>
<evidence type="ECO:0000256" key="5">
    <source>
        <dbReference type="ARBA" id="ARBA00022454"/>
    </source>
</evidence>
<keyword evidence="6" id="KW-0779">Telomere</keyword>
<dbReference type="KEGG" id="nsy:104232173"/>
<comment type="subcellular location">
    <subcellularLocation>
        <location evidence="2">Chromosome</location>
        <location evidence="2">Telomere</location>
    </subcellularLocation>
    <subcellularLocation>
        <location evidence="1">Nucleus</location>
    </subcellularLocation>
</comment>
<evidence type="ECO:0000313" key="10">
    <source>
        <dbReference type="RefSeq" id="XP_009783596.1"/>
    </source>
</evidence>
<evidence type="ECO:0000256" key="4">
    <source>
        <dbReference type="ARBA" id="ARBA00016175"/>
    </source>
</evidence>
<dbReference type="eggNOG" id="ENOG502QU1G">
    <property type="taxonomic scope" value="Eukaryota"/>
</dbReference>
<keyword evidence="9" id="KW-1185">Reference proteome</keyword>
<evidence type="ECO:0000256" key="3">
    <source>
        <dbReference type="ARBA" id="ARBA00006332"/>
    </source>
</evidence>
<evidence type="ECO:0000256" key="7">
    <source>
        <dbReference type="ARBA" id="ARBA00023125"/>
    </source>
</evidence>
<dbReference type="Pfam" id="PF15491">
    <property type="entry name" value="CTC1_2"/>
    <property type="match status" value="1"/>
</dbReference>
<dbReference type="GO" id="GO:0003697">
    <property type="term" value="F:single-stranded DNA binding"/>
    <property type="evidence" value="ECO:0007669"/>
    <property type="project" value="TreeGrafter"/>
</dbReference>
<protein>
    <recommendedName>
        <fullName evidence="4">CST complex subunit CTC1</fullName>
    </recommendedName>
</protein>
<reference evidence="9" key="1">
    <citation type="journal article" date="2013" name="Genome Biol.">
        <title>Reference genomes and transcriptomes of Nicotiana sylvestris and Nicotiana tomentosiformis.</title>
        <authorList>
            <person name="Sierro N."/>
            <person name="Battey J.N."/>
            <person name="Ouadi S."/>
            <person name="Bovet L."/>
            <person name="Goepfert S."/>
            <person name="Bakaher N."/>
            <person name="Peitsch M.C."/>
            <person name="Ivanov N.V."/>
        </authorList>
    </citation>
    <scope>NUCLEOTIDE SEQUENCE [LARGE SCALE GENOMIC DNA]</scope>
</reference>
<gene>
    <name evidence="10" type="primary">LOC104232173</name>
</gene>
<keyword evidence="7" id="KW-0238">DNA-binding</keyword>
<evidence type="ECO:0000313" key="9">
    <source>
        <dbReference type="Proteomes" id="UP000189701"/>
    </source>
</evidence>
<evidence type="ECO:0000256" key="1">
    <source>
        <dbReference type="ARBA" id="ARBA00004123"/>
    </source>
</evidence>
<dbReference type="InterPro" id="IPR042617">
    <property type="entry name" value="CTC1-like"/>
</dbReference>
<dbReference type="GeneID" id="104232173"/>
<reference evidence="10" key="2">
    <citation type="submission" date="2025-08" db="UniProtKB">
        <authorList>
            <consortium name="RefSeq"/>
        </authorList>
    </citation>
    <scope>IDENTIFICATION</scope>
    <source>
        <tissue evidence="10">Leaf</tissue>
    </source>
</reference>
<dbReference type="GO" id="GO:0045740">
    <property type="term" value="P:positive regulation of DNA replication"/>
    <property type="evidence" value="ECO:0007669"/>
    <property type="project" value="TreeGrafter"/>
</dbReference>
<accession>A0A1U7X1Q6</accession>
<dbReference type="GO" id="GO:1990879">
    <property type="term" value="C:CST complex"/>
    <property type="evidence" value="ECO:0007669"/>
    <property type="project" value="TreeGrafter"/>
</dbReference>
<dbReference type="PANTHER" id="PTHR14865:SF2">
    <property type="entry name" value="CST COMPLEX SUBUNIT CTC1"/>
    <property type="match status" value="1"/>
</dbReference>